<sequence length="153" mass="17063">MLSTDRVQSLLVVHDHTPPLQNSARPRQPSGPPVMLVWAPQPQPSESTWPKTLDSLSRVVEKDIQQQSLSSMPITSRTVPMITREDTFRPAPSVWTTKGVGAIGDGRKKNSLGDFDDSHVERLLRTLNLNSPTRSFSKSLPSISTSRRKRQDP</sequence>
<feature type="compositionally biased region" description="Polar residues" evidence="1">
    <location>
        <begin position="131"/>
        <end position="145"/>
    </location>
</feature>
<reference evidence="2" key="1">
    <citation type="submission" date="2023-06" db="EMBL/GenBank/DDBJ databases">
        <authorList>
            <consortium name="Lawrence Berkeley National Laboratory"/>
            <person name="Ahrendt S."/>
            <person name="Sahu N."/>
            <person name="Indic B."/>
            <person name="Wong-Bajracharya J."/>
            <person name="Merenyi Z."/>
            <person name="Ke H.-M."/>
            <person name="Monk M."/>
            <person name="Kocsube S."/>
            <person name="Drula E."/>
            <person name="Lipzen A."/>
            <person name="Balint B."/>
            <person name="Henrissat B."/>
            <person name="Andreopoulos B."/>
            <person name="Martin F.M."/>
            <person name="Harder C.B."/>
            <person name="Rigling D."/>
            <person name="Ford K.L."/>
            <person name="Foster G.D."/>
            <person name="Pangilinan J."/>
            <person name="Papanicolaou A."/>
            <person name="Barry K."/>
            <person name="LaButti K."/>
            <person name="Viragh M."/>
            <person name="Koriabine M."/>
            <person name="Yan M."/>
            <person name="Riley R."/>
            <person name="Champramary S."/>
            <person name="Plett K.L."/>
            <person name="Tsai I.J."/>
            <person name="Slot J."/>
            <person name="Sipos G."/>
            <person name="Plett J."/>
            <person name="Nagy L.G."/>
            <person name="Grigoriev I.V."/>
        </authorList>
    </citation>
    <scope>NUCLEOTIDE SEQUENCE</scope>
    <source>
        <strain evidence="2">CCBAS 213</strain>
    </source>
</reference>
<feature type="compositionally biased region" description="Polar residues" evidence="1">
    <location>
        <begin position="65"/>
        <end position="78"/>
    </location>
</feature>
<feature type="region of interest" description="Disordered" evidence="1">
    <location>
        <begin position="131"/>
        <end position="153"/>
    </location>
</feature>
<evidence type="ECO:0000313" key="3">
    <source>
        <dbReference type="Proteomes" id="UP001175211"/>
    </source>
</evidence>
<comment type="caution">
    <text evidence="2">The sequence shown here is derived from an EMBL/GenBank/DDBJ whole genome shotgun (WGS) entry which is preliminary data.</text>
</comment>
<proteinExistence type="predicted"/>
<gene>
    <name evidence="2" type="ORF">EV420DRAFT_1727857</name>
</gene>
<keyword evidence="3" id="KW-1185">Reference proteome</keyword>
<dbReference type="RefSeq" id="XP_060324115.1">
    <property type="nucleotide sequence ID" value="XM_060479862.1"/>
</dbReference>
<evidence type="ECO:0000313" key="2">
    <source>
        <dbReference type="EMBL" id="KAK0441776.1"/>
    </source>
</evidence>
<feature type="region of interest" description="Disordered" evidence="1">
    <location>
        <begin position="64"/>
        <end position="116"/>
    </location>
</feature>
<dbReference type="GeneID" id="85363410"/>
<protein>
    <submittedName>
        <fullName evidence="2">Uncharacterized protein</fullName>
    </submittedName>
</protein>
<name>A0AA39JHB6_ARMTA</name>
<dbReference type="Proteomes" id="UP001175211">
    <property type="component" value="Unassembled WGS sequence"/>
</dbReference>
<dbReference type="EMBL" id="JAUEPS010000067">
    <property type="protein sequence ID" value="KAK0441776.1"/>
    <property type="molecule type" value="Genomic_DNA"/>
</dbReference>
<organism evidence="2 3">
    <name type="scientific">Armillaria tabescens</name>
    <name type="common">Ringless honey mushroom</name>
    <name type="synonym">Agaricus tabescens</name>
    <dbReference type="NCBI Taxonomy" id="1929756"/>
    <lineage>
        <taxon>Eukaryota</taxon>
        <taxon>Fungi</taxon>
        <taxon>Dikarya</taxon>
        <taxon>Basidiomycota</taxon>
        <taxon>Agaricomycotina</taxon>
        <taxon>Agaricomycetes</taxon>
        <taxon>Agaricomycetidae</taxon>
        <taxon>Agaricales</taxon>
        <taxon>Marasmiineae</taxon>
        <taxon>Physalacriaceae</taxon>
        <taxon>Desarmillaria</taxon>
    </lineage>
</organism>
<accession>A0AA39JHB6</accession>
<dbReference type="AlphaFoldDB" id="A0AA39JHB6"/>
<evidence type="ECO:0000256" key="1">
    <source>
        <dbReference type="SAM" id="MobiDB-lite"/>
    </source>
</evidence>